<evidence type="ECO:0000313" key="5">
    <source>
        <dbReference type="Proteomes" id="UP000028091"/>
    </source>
</evidence>
<name>A0A081L9J4_9BACI</name>
<dbReference type="PANTHER" id="PTHR42709">
    <property type="entry name" value="ALKALINE PHOSPHATASE LIKE PROTEIN"/>
    <property type="match status" value="1"/>
</dbReference>
<organism evidence="4 5">
    <name type="scientific">Bacillus zhangzhouensis</name>
    <dbReference type="NCBI Taxonomy" id="1178540"/>
    <lineage>
        <taxon>Bacteria</taxon>
        <taxon>Bacillati</taxon>
        <taxon>Bacillota</taxon>
        <taxon>Bacilli</taxon>
        <taxon>Bacillales</taxon>
        <taxon>Bacillaceae</taxon>
        <taxon>Bacillus</taxon>
    </lineage>
</organism>
<protein>
    <submittedName>
        <fullName evidence="4">Membrane protein</fullName>
    </submittedName>
</protein>
<evidence type="ECO:0000313" key="4">
    <source>
        <dbReference type="EMBL" id="KEP25920.1"/>
    </source>
</evidence>
<dbReference type="AlphaFoldDB" id="A0A081L9J4"/>
<dbReference type="eggNOG" id="COG0586">
    <property type="taxonomic scope" value="Bacteria"/>
</dbReference>
<dbReference type="Proteomes" id="UP000028091">
    <property type="component" value="Unassembled WGS sequence"/>
</dbReference>
<feature type="transmembrane region" description="Helical" evidence="2">
    <location>
        <begin position="9"/>
        <end position="29"/>
    </location>
</feature>
<keyword evidence="2" id="KW-0472">Membrane</keyword>
<dbReference type="OrthoDB" id="9813426at2"/>
<keyword evidence="5" id="KW-1185">Reference proteome</keyword>
<comment type="caution">
    <text evidence="4">The sequence shown here is derived from an EMBL/GenBank/DDBJ whole genome shotgun (WGS) entry which is preliminary data.</text>
</comment>
<feature type="transmembrane region" description="Helical" evidence="2">
    <location>
        <begin position="167"/>
        <end position="189"/>
    </location>
</feature>
<dbReference type="Pfam" id="PF09335">
    <property type="entry name" value="VTT_dom"/>
    <property type="match status" value="1"/>
</dbReference>
<dbReference type="InterPro" id="IPR051311">
    <property type="entry name" value="DedA_domain"/>
</dbReference>
<dbReference type="RefSeq" id="WP_034322656.1">
    <property type="nucleotide sequence ID" value="NZ_JBCMYH010000011.1"/>
</dbReference>
<dbReference type="EMBL" id="JOTP01000014">
    <property type="protein sequence ID" value="KEP25920.1"/>
    <property type="molecule type" value="Genomic_DNA"/>
</dbReference>
<evidence type="ECO:0000256" key="1">
    <source>
        <dbReference type="ARBA" id="ARBA00010792"/>
    </source>
</evidence>
<dbReference type="GO" id="GO:0005886">
    <property type="term" value="C:plasma membrane"/>
    <property type="evidence" value="ECO:0007669"/>
    <property type="project" value="TreeGrafter"/>
</dbReference>
<feature type="transmembrane region" description="Helical" evidence="2">
    <location>
        <begin position="135"/>
        <end position="155"/>
    </location>
</feature>
<feature type="domain" description="VTT" evidence="3">
    <location>
        <begin position="29"/>
        <end position="154"/>
    </location>
</feature>
<feature type="transmembrane region" description="Helical" evidence="2">
    <location>
        <begin position="49"/>
        <end position="71"/>
    </location>
</feature>
<gene>
    <name evidence="4" type="ORF">BA70_04625</name>
</gene>
<dbReference type="InterPro" id="IPR032816">
    <property type="entry name" value="VTT_dom"/>
</dbReference>
<accession>A0A081L9J4</accession>
<keyword evidence="2" id="KW-1133">Transmembrane helix</keyword>
<dbReference type="PANTHER" id="PTHR42709:SF8">
    <property type="entry name" value="UNDECAPRENYL PHOSPHATE TRANSPORTER A"/>
    <property type="match status" value="1"/>
</dbReference>
<proteinExistence type="inferred from homology"/>
<evidence type="ECO:0000256" key="2">
    <source>
        <dbReference type="SAM" id="Phobius"/>
    </source>
</evidence>
<keyword evidence="2" id="KW-0812">Transmembrane</keyword>
<reference evidence="4 5" key="1">
    <citation type="submission" date="2012-09" db="EMBL/GenBank/DDBJ databases">
        <title>Genome Sequence of Bacillus sp. DW5-4.</title>
        <authorList>
            <person name="Lai Q."/>
            <person name="Liu Y."/>
            <person name="Shao Z."/>
        </authorList>
    </citation>
    <scope>NUCLEOTIDE SEQUENCE [LARGE SCALE GENOMIC DNA]</scope>
    <source>
        <strain evidence="4 5">DW5-4</strain>
    </source>
</reference>
<sequence length="200" mass="22257">MGTFFNEILTWLTSLGYVGVALGLMIEIIPSEIVLAYGGYMVSTGTIGFVGAVIAGVIGGTLAQCFIYWIGLYGGRPFLTKYGKYLFIHEHHIATAERWFDRYGTGVVFTARFIPVVRHAISIPAGIAKMPFLKFVLLTGLAAIPWSILFIYLGMQLGTKWDHIQSVAHTYTTPIMAIAIVLIVLYFVLKKMRTNRKRTI</sequence>
<comment type="similarity">
    <text evidence="1">Belongs to the DedA family.</text>
</comment>
<evidence type="ECO:0000259" key="3">
    <source>
        <dbReference type="Pfam" id="PF09335"/>
    </source>
</evidence>